<evidence type="ECO:0000256" key="5">
    <source>
        <dbReference type="ARBA" id="ARBA00022827"/>
    </source>
</evidence>
<gene>
    <name evidence="10" type="ORF">SAMN02910377_00473</name>
</gene>
<keyword evidence="5 8" id="KW-0274">FAD</keyword>
<comment type="catalytic activity">
    <reaction evidence="7 8">
        <text>dihydrourocanate + A = urocanate + AH2</text>
        <dbReference type="Rhea" id="RHEA:36059"/>
        <dbReference type="ChEBI" id="CHEBI:13193"/>
        <dbReference type="ChEBI" id="CHEBI:17499"/>
        <dbReference type="ChEBI" id="CHEBI:27247"/>
        <dbReference type="ChEBI" id="CHEBI:72991"/>
        <dbReference type="EC" id="1.3.99.33"/>
    </reaction>
</comment>
<keyword evidence="6 8" id="KW-0560">Oxidoreductase</keyword>
<dbReference type="Gene3D" id="3.90.700.10">
    <property type="entry name" value="Succinate dehydrogenase/fumarate reductase flavoprotein, catalytic domain"/>
    <property type="match status" value="1"/>
</dbReference>
<organism evidence="10 11">
    <name type="scientific">Pseudobutyrivibrio ruminis</name>
    <dbReference type="NCBI Taxonomy" id="46206"/>
    <lineage>
        <taxon>Bacteria</taxon>
        <taxon>Bacillati</taxon>
        <taxon>Bacillota</taxon>
        <taxon>Clostridia</taxon>
        <taxon>Lachnospirales</taxon>
        <taxon>Lachnospiraceae</taxon>
        <taxon>Pseudobutyrivibrio</taxon>
    </lineage>
</organism>
<dbReference type="PANTHER" id="PTHR43400">
    <property type="entry name" value="FUMARATE REDUCTASE"/>
    <property type="match status" value="1"/>
</dbReference>
<sequence>MRNSTKKILGVTICILLALFCGLAPLVKKGASGKSYVANAQGFGGNIEVTVFVDGDTITDITYEAPDETPSVGGVAMSNLKTQIIEEQNSNVDVIAGATYSSTGFLEAVNAALNEAGVVADGSNGSKTVAEDYEGTADIVVIGGGGAGMTAAISAAEEGKSVILLEKNSILGGNTARASSGMNAAETHYEEEQGVEDSVQSFIDDTMASGKNMNDPELVKVLAENTSGAIDWLDSEGIELNGPLATMGGLSANRTHRPVDADGNIIPVGSYLVDKLSARMDELGIEVHTNTAATEIIMEDGKAAGVKATGSSGNNVTIHADAVIVATGGFGGNMDKVTEYRPDLEGYISTNVTTASGDAIDFLGDLNADFVDLDQIQLHPTVVPTDGTLVGEALRGDGAILVNKEGHRFFNETGTRDEVSAAEIEQPTGNVWLIVNQDMYEGSAVISKLEKGGYLVNGDTLDDLAKAMEFDADATAALKETVETWSGYVASGVDEDFGREIGAVKTDLSSGPYYAVNVGPGIHHCMGGVKINTSAEVIDTDGNPIEGLYACGEVTGGIHGANRLGGNAVADIVVYGRIAAESAIEYIEK</sequence>
<dbReference type="GO" id="GO:0016020">
    <property type="term" value="C:membrane"/>
    <property type="evidence" value="ECO:0007669"/>
    <property type="project" value="InterPro"/>
</dbReference>
<dbReference type="SMART" id="SM00900">
    <property type="entry name" value="FMN_bind"/>
    <property type="match status" value="1"/>
</dbReference>
<evidence type="ECO:0000256" key="2">
    <source>
        <dbReference type="ARBA" id="ARBA00013137"/>
    </source>
</evidence>
<dbReference type="Gene3D" id="3.50.50.60">
    <property type="entry name" value="FAD/NAD(P)-binding domain"/>
    <property type="match status" value="1"/>
</dbReference>
<evidence type="ECO:0000259" key="9">
    <source>
        <dbReference type="SMART" id="SM00900"/>
    </source>
</evidence>
<dbReference type="Pfam" id="PF00890">
    <property type="entry name" value="FAD_binding_2"/>
    <property type="match status" value="1"/>
</dbReference>
<dbReference type="Gene3D" id="3.90.1010.20">
    <property type="match status" value="1"/>
</dbReference>
<dbReference type="EC" id="1.3.99.33" evidence="2 8"/>
<evidence type="ECO:0000313" key="10">
    <source>
        <dbReference type="EMBL" id="SEK29011.1"/>
    </source>
</evidence>
<evidence type="ECO:0000256" key="8">
    <source>
        <dbReference type="RuleBase" id="RU366062"/>
    </source>
</evidence>
<name>A0A1H7FSX8_9FIRM</name>
<dbReference type="RefSeq" id="WP_074788939.1">
    <property type="nucleotide sequence ID" value="NZ_FNZX01000004.1"/>
</dbReference>
<dbReference type="InterPro" id="IPR007329">
    <property type="entry name" value="FMN-bd"/>
</dbReference>
<dbReference type="AlphaFoldDB" id="A0A1H7FSX8"/>
<keyword evidence="4 8" id="KW-0285">Flavoprotein</keyword>
<dbReference type="Proteomes" id="UP000182321">
    <property type="component" value="Unassembled WGS sequence"/>
</dbReference>
<evidence type="ECO:0000256" key="4">
    <source>
        <dbReference type="ARBA" id="ARBA00022630"/>
    </source>
</evidence>
<dbReference type="EMBL" id="FNZX01000004">
    <property type="protein sequence ID" value="SEK29011.1"/>
    <property type="molecule type" value="Genomic_DNA"/>
</dbReference>
<feature type="domain" description="FMN-binding" evidence="9">
    <location>
        <begin position="42"/>
        <end position="116"/>
    </location>
</feature>
<dbReference type="PRINTS" id="PR00368">
    <property type="entry name" value="FADPNR"/>
</dbReference>
<keyword evidence="11" id="KW-1185">Reference proteome</keyword>
<proteinExistence type="inferred from homology"/>
<dbReference type="InterPro" id="IPR003953">
    <property type="entry name" value="FAD-dep_OxRdtase_2_FAD-bd"/>
</dbReference>
<accession>A0A1H7FSX8</accession>
<comment type="similarity">
    <text evidence="1 8">Belongs to the FAD-dependent oxidoreductase 2 family. FRD/SDH subfamily.</text>
</comment>
<dbReference type="PANTHER" id="PTHR43400:SF7">
    <property type="entry name" value="FAD-DEPENDENT OXIDOREDUCTASE 2 FAD BINDING DOMAIN-CONTAINING PROTEIN"/>
    <property type="match status" value="1"/>
</dbReference>
<evidence type="ECO:0000256" key="7">
    <source>
        <dbReference type="ARBA" id="ARBA00049922"/>
    </source>
</evidence>
<reference evidence="11" key="1">
    <citation type="submission" date="2016-10" db="EMBL/GenBank/DDBJ databases">
        <authorList>
            <person name="Varghese N."/>
        </authorList>
    </citation>
    <scope>NUCLEOTIDE SEQUENCE [LARGE SCALE GENOMIC DNA]</scope>
    <source>
        <strain evidence="11">ACV-9</strain>
    </source>
</reference>
<dbReference type="InterPro" id="IPR050315">
    <property type="entry name" value="FAD-oxidoreductase_2"/>
</dbReference>
<evidence type="ECO:0000256" key="3">
    <source>
        <dbReference type="ARBA" id="ARBA00015872"/>
    </source>
</evidence>
<dbReference type="InterPro" id="IPR027477">
    <property type="entry name" value="Succ_DH/fumarate_Rdtase_cat_sf"/>
</dbReference>
<evidence type="ECO:0000256" key="6">
    <source>
        <dbReference type="ARBA" id="ARBA00023002"/>
    </source>
</evidence>
<evidence type="ECO:0000256" key="1">
    <source>
        <dbReference type="ARBA" id="ARBA00008040"/>
    </source>
</evidence>
<dbReference type="SUPFAM" id="SSF51905">
    <property type="entry name" value="FAD/NAD(P)-binding domain"/>
    <property type="match status" value="1"/>
</dbReference>
<comment type="cofactor">
    <cofactor evidence="8">
        <name>FMN</name>
        <dbReference type="ChEBI" id="CHEBI:58210"/>
    </cofactor>
    <text evidence="8">Binds 1 or 2 FMN covalently per subunit.</text>
</comment>
<dbReference type="NCBIfam" id="TIGR01813">
    <property type="entry name" value="flavo_cyto_c"/>
    <property type="match status" value="1"/>
</dbReference>
<dbReference type="GO" id="GO:0033765">
    <property type="term" value="F:steroid dehydrogenase activity, acting on the CH-CH group of donors"/>
    <property type="evidence" value="ECO:0007669"/>
    <property type="project" value="UniProtKB-ARBA"/>
</dbReference>
<comment type="cofactor">
    <cofactor evidence="8">
        <name>FAD</name>
        <dbReference type="ChEBI" id="CHEBI:57692"/>
    </cofactor>
    <text evidence="8">Binds 1 FAD per subunit.</text>
</comment>
<evidence type="ECO:0000313" key="11">
    <source>
        <dbReference type="Proteomes" id="UP000182321"/>
    </source>
</evidence>
<dbReference type="InterPro" id="IPR036188">
    <property type="entry name" value="FAD/NAD-bd_sf"/>
</dbReference>
<dbReference type="SUPFAM" id="SSF56425">
    <property type="entry name" value="Succinate dehydrogenase/fumarate reductase flavoprotein, catalytic domain"/>
    <property type="match status" value="1"/>
</dbReference>
<dbReference type="GO" id="GO:0010181">
    <property type="term" value="F:FMN binding"/>
    <property type="evidence" value="ECO:0007669"/>
    <property type="project" value="InterPro"/>
</dbReference>
<dbReference type="Pfam" id="PF04205">
    <property type="entry name" value="FMN_bind"/>
    <property type="match status" value="1"/>
</dbReference>
<dbReference type="InterPro" id="IPR010960">
    <property type="entry name" value="Flavocytochrome_c"/>
</dbReference>
<protein>
    <recommendedName>
        <fullName evidence="3 8">Urocanate reductase</fullName>
        <ecNumber evidence="2 8">1.3.99.33</ecNumber>
    </recommendedName>
</protein>